<feature type="domain" description="NTR" evidence="4">
    <location>
        <begin position="35"/>
        <end position="178"/>
    </location>
</feature>
<accession>A0ABV1AFP4</accession>
<evidence type="ECO:0000256" key="1">
    <source>
        <dbReference type="ARBA" id="ARBA00004613"/>
    </source>
</evidence>
<evidence type="ECO:0000313" key="6">
    <source>
        <dbReference type="Proteomes" id="UP001469553"/>
    </source>
</evidence>
<organism evidence="5 6">
    <name type="scientific">Ameca splendens</name>
    <dbReference type="NCBI Taxonomy" id="208324"/>
    <lineage>
        <taxon>Eukaryota</taxon>
        <taxon>Metazoa</taxon>
        <taxon>Chordata</taxon>
        <taxon>Craniata</taxon>
        <taxon>Vertebrata</taxon>
        <taxon>Euteleostomi</taxon>
        <taxon>Actinopterygii</taxon>
        <taxon>Neopterygii</taxon>
        <taxon>Teleostei</taxon>
        <taxon>Neoteleostei</taxon>
        <taxon>Acanthomorphata</taxon>
        <taxon>Ovalentaria</taxon>
        <taxon>Atherinomorphae</taxon>
        <taxon>Cyprinodontiformes</taxon>
        <taxon>Goodeidae</taxon>
        <taxon>Ameca</taxon>
    </lineage>
</organism>
<dbReference type="SUPFAM" id="SSF50242">
    <property type="entry name" value="TIMP-like"/>
    <property type="match status" value="1"/>
</dbReference>
<dbReference type="InterPro" id="IPR018933">
    <property type="entry name" value="Netrin_module_non-TIMP"/>
</dbReference>
<sequence length="181" mass="21028">MQKDPRPGIEPRTFLLQGNSATNCATVQPMLKKNCSKQRKENIMNEDRETKVCESTQTSKIDFVYQVIVESFSENYTTDSYSVRILKVFKQGTTDESPQGKRRTFLTYQHCREALDLKPSKSYLIMGSSSYIYKDDSLYQYVIGETTWVEYWPTPEECETEKYSPICKSMNGLEGKKCRQK</sequence>
<reference evidence="5 6" key="1">
    <citation type="submission" date="2021-06" db="EMBL/GenBank/DDBJ databases">
        <authorList>
            <person name="Palmer J.M."/>
        </authorList>
    </citation>
    <scope>NUCLEOTIDE SEQUENCE [LARGE SCALE GENOMIC DNA]</scope>
    <source>
        <strain evidence="5 6">AS_MEX2019</strain>
        <tissue evidence="5">Muscle</tissue>
    </source>
</reference>
<keyword evidence="3" id="KW-1015">Disulfide bond</keyword>
<name>A0ABV1AFP4_9TELE</name>
<dbReference type="PROSITE" id="PS50189">
    <property type="entry name" value="NTR"/>
    <property type="match status" value="1"/>
</dbReference>
<evidence type="ECO:0000259" key="4">
    <source>
        <dbReference type="PROSITE" id="PS50189"/>
    </source>
</evidence>
<dbReference type="Pfam" id="PF01759">
    <property type="entry name" value="NTR"/>
    <property type="match status" value="1"/>
</dbReference>
<evidence type="ECO:0000256" key="2">
    <source>
        <dbReference type="ARBA" id="ARBA00022525"/>
    </source>
</evidence>
<comment type="caution">
    <text evidence="5">The sequence shown here is derived from an EMBL/GenBank/DDBJ whole genome shotgun (WGS) entry which is preliminary data.</text>
</comment>
<protein>
    <recommendedName>
        <fullName evidence="4">NTR domain-containing protein</fullName>
    </recommendedName>
</protein>
<dbReference type="Gene3D" id="2.40.50.120">
    <property type="match status" value="1"/>
</dbReference>
<dbReference type="EMBL" id="JAHRIP010088966">
    <property type="protein sequence ID" value="MEQ2316471.1"/>
    <property type="molecule type" value="Genomic_DNA"/>
</dbReference>
<keyword evidence="6" id="KW-1185">Reference proteome</keyword>
<evidence type="ECO:0000313" key="5">
    <source>
        <dbReference type="EMBL" id="MEQ2316471.1"/>
    </source>
</evidence>
<keyword evidence="2" id="KW-0964">Secreted</keyword>
<dbReference type="InterPro" id="IPR001134">
    <property type="entry name" value="Netrin_domain"/>
</dbReference>
<dbReference type="SMART" id="SM00643">
    <property type="entry name" value="C345C"/>
    <property type="match status" value="1"/>
</dbReference>
<evidence type="ECO:0000256" key="3">
    <source>
        <dbReference type="ARBA" id="ARBA00023157"/>
    </source>
</evidence>
<dbReference type="InterPro" id="IPR008993">
    <property type="entry name" value="TIMP-like_OB-fold"/>
</dbReference>
<comment type="subcellular location">
    <subcellularLocation>
        <location evidence="1">Secreted</location>
    </subcellularLocation>
</comment>
<proteinExistence type="predicted"/>
<gene>
    <name evidence="5" type="ORF">AMECASPLE_032825</name>
</gene>
<dbReference type="Proteomes" id="UP001469553">
    <property type="component" value="Unassembled WGS sequence"/>
</dbReference>